<organism evidence="7 8">
    <name type="scientific">Candidatus Jettenia ecosi</name>
    <dbReference type="NCBI Taxonomy" id="2494326"/>
    <lineage>
        <taxon>Bacteria</taxon>
        <taxon>Pseudomonadati</taxon>
        <taxon>Planctomycetota</taxon>
        <taxon>Candidatus Brocadiia</taxon>
        <taxon>Candidatus Brocadiales</taxon>
        <taxon>Candidatus Brocadiaceae</taxon>
        <taxon>Candidatus Jettenia</taxon>
    </lineage>
</organism>
<evidence type="ECO:0000256" key="6">
    <source>
        <dbReference type="SAM" id="Phobius"/>
    </source>
</evidence>
<accession>A0A533QBD8</accession>
<sequence length="314" mass="35522">MKNREVFYHVEILHSWLELVRLPNLFTVPGDILVGAFLAGIAKNELSVIFPVIIISLSLYISGLILNDYADYEIDKEERPLRPMPSGRVCPKTALAVSSILIGMALLISFLISENNLLPCFTIQRTWVFTMVLLLVMFILLYNKLARRMPWLSFIIMGLCRGLNVLLGAAIVTNSFHGKVLYGAGIEALYIVSVSSIAYSEIKRPPSAVMCWLPFISLLTLGVILCITGISLLKMCAFFITFVWIFYILGHIRYYREQIPARIGDLIRSLLLIQCTLITIVMEPQQGYYHFSLVAFLLLLFFTSGLVSRKFYSS</sequence>
<proteinExistence type="predicted"/>
<dbReference type="InterPro" id="IPR050475">
    <property type="entry name" value="Prenyltransferase_related"/>
</dbReference>
<protein>
    <submittedName>
        <fullName evidence="7">Uncharacterized protein</fullName>
    </submittedName>
</protein>
<dbReference type="CDD" id="cd13964">
    <property type="entry name" value="PT_UbiA_1"/>
    <property type="match status" value="1"/>
</dbReference>
<dbReference type="PANTHER" id="PTHR42723">
    <property type="entry name" value="CHLOROPHYLL SYNTHASE"/>
    <property type="match status" value="1"/>
</dbReference>
<dbReference type="EMBL" id="SULG01000029">
    <property type="protein sequence ID" value="TLD42037.1"/>
    <property type="molecule type" value="Genomic_DNA"/>
</dbReference>
<comment type="caution">
    <text evidence="7">The sequence shown here is derived from an EMBL/GenBank/DDBJ whole genome shotgun (WGS) entry which is preliminary data.</text>
</comment>
<dbReference type="InterPro" id="IPR000537">
    <property type="entry name" value="UbiA_prenyltransferase"/>
</dbReference>
<dbReference type="PANTHER" id="PTHR42723:SF1">
    <property type="entry name" value="CHLOROPHYLL SYNTHASE, CHLOROPLASTIC"/>
    <property type="match status" value="1"/>
</dbReference>
<evidence type="ECO:0000256" key="1">
    <source>
        <dbReference type="ARBA" id="ARBA00004141"/>
    </source>
</evidence>
<evidence type="ECO:0000256" key="5">
    <source>
        <dbReference type="ARBA" id="ARBA00023136"/>
    </source>
</evidence>
<dbReference type="InterPro" id="IPR044878">
    <property type="entry name" value="UbiA_sf"/>
</dbReference>
<keyword evidence="3 6" id="KW-0812">Transmembrane</keyword>
<name>A0A533QBD8_9BACT</name>
<reference evidence="7 8" key="1">
    <citation type="submission" date="2019-04" db="EMBL/GenBank/DDBJ databases">
        <title>Genome of a novel bacterium Candidatus Jettenia ecosi reconstructed from metagenome of an anammox bioreactor.</title>
        <authorList>
            <person name="Mardanov A.V."/>
            <person name="Beletsky A.V."/>
            <person name="Ravin N.V."/>
            <person name="Botchkova E.A."/>
            <person name="Litti Y.V."/>
            <person name="Nozhevnikova A.N."/>
        </authorList>
    </citation>
    <scope>NUCLEOTIDE SEQUENCE [LARGE SCALE GENOMIC DNA]</scope>
    <source>
        <strain evidence="7">J2</strain>
    </source>
</reference>
<dbReference type="AlphaFoldDB" id="A0A533QBD8"/>
<dbReference type="Proteomes" id="UP000319783">
    <property type="component" value="Unassembled WGS sequence"/>
</dbReference>
<feature type="transmembrane region" description="Helical" evidence="6">
    <location>
        <begin position="89"/>
        <end position="112"/>
    </location>
</feature>
<keyword evidence="4 6" id="KW-1133">Transmembrane helix</keyword>
<feature type="transmembrane region" description="Helical" evidence="6">
    <location>
        <begin position="211"/>
        <end position="231"/>
    </location>
</feature>
<evidence type="ECO:0000256" key="4">
    <source>
        <dbReference type="ARBA" id="ARBA00022989"/>
    </source>
</evidence>
<feature type="transmembrane region" description="Helical" evidence="6">
    <location>
        <begin position="266"/>
        <end position="282"/>
    </location>
</feature>
<keyword evidence="5 6" id="KW-0472">Membrane</keyword>
<evidence type="ECO:0000256" key="3">
    <source>
        <dbReference type="ARBA" id="ARBA00022692"/>
    </source>
</evidence>
<dbReference type="GO" id="GO:0016020">
    <property type="term" value="C:membrane"/>
    <property type="evidence" value="ECO:0007669"/>
    <property type="project" value="UniProtKB-SubCell"/>
</dbReference>
<dbReference type="Gene3D" id="1.10.357.140">
    <property type="entry name" value="UbiA prenyltransferase"/>
    <property type="match status" value="1"/>
</dbReference>
<feature type="transmembrane region" description="Helical" evidence="6">
    <location>
        <begin position="124"/>
        <end position="142"/>
    </location>
</feature>
<gene>
    <name evidence="7" type="ORF">JETT_1679</name>
</gene>
<dbReference type="Pfam" id="PF01040">
    <property type="entry name" value="UbiA"/>
    <property type="match status" value="1"/>
</dbReference>
<feature type="transmembrane region" description="Helical" evidence="6">
    <location>
        <begin position="288"/>
        <end position="307"/>
    </location>
</feature>
<feature type="transmembrane region" description="Helical" evidence="6">
    <location>
        <begin position="48"/>
        <end position="69"/>
    </location>
</feature>
<evidence type="ECO:0000313" key="7">
    <source>
        <dbReference type="EMBL" id="TLD42037.1"/>
    </source>
</evidence>
<feature type="transmembrane region" description="Helical" evidence="6">
    <location>
        <begin position="180"/>
        <end position="199"/>
    </location>
</feature>
<dbReference type="GO" id="GO:0016765">
    <property type="term" value="F:transferase activity, transferring alkyl or aryl (other than methyl) groups"/>
    <property type="evidence" value="ECO:0007669"/>
    <property type="project" value="InterPro"/>
</dbReference>
<feature type="transmembrane region" description="Helical" evidence="6">
    <location>
        <begin position="21"/>
        <end position="42"/>
    </location>
</feature>
<comment type="subcellular location">
    <subcellularLocation>
        <location evidence="1">Membrane</location>
        <topology evidence="1">Multi-pass membrane protein</topology>
    </subcellularLocation>
</comment>
<evidence type="ECO:0000313" key="8">
    <source>
        <dbReference type="Proteomes" id="UP000319783"/>
    </source>
</evidence>
<feature type="transmembrane region" description="Helical" evidence="6">
    <location>
        <begin position="237"/>
        <end position="254"/>
    </location>
</feature>
<keyword evidence="2" id="KW-1003">Cell membrane</keyword>
<feature type="transmembrane region" description="Helical" evidence="6">
    <location>
        <begin position="154"/>
        <end position="174"/>
    </location>
</feature>
<evidence type="ECO:0000256" key="2">
    <source>
        <dbReference type="ARBA" id="ARBA00022475"/>
    </source>
</evidence>